<dbReference type="InParanoid" id="M1ACA2"/>
<sequence length="80" mass="9514">MSTERQSVTVRDLVEEAKKRVVFLIICAIGLSYLMSHKYDFYRNILHAEESTRDPMHVDRKKFKSSLFTRRIPVQKNKVK</sequence>
<reference evidence="3" key="1">
    <citation type="journal article" date="2011" name="Nature">
        <title>Genome sequence and analysis of the tuber crop potato.</title>
        <authorList>
            <consortium name="The Potato Genome Sequencing Consortium"/>
        </authorList>
    </citation>
    <scope>NUCLEOTIDE SEQUENCE [LARGE SCALE GENOMIC DNA]</scope>
    <source>
        <strain evidence="3">cv. DM1-3 516 R44</strain>
    </source>
</reference>
<dbReference type="Proteomes" id="UP000011115">
    <property type="component" value="Unassembled WGS sequence"/>
</dbReference>
<protein>
    <submittedName>
        <fullName evidence="2">Phox (PX) domain-containing protein</fullName>
    </submittedName>
</protein>
<keyword evidence="1" id="KW-1133">Transmembrane helix</keyword>
<dbReference type="Gramene" id="PGSC0003DMT400019588">
    <property type="protein sequence ID" value="PGSC0003DMT400019588"/>
    <property type="gene ID" value="PGSC0003DMG400007574"/>
</dbReference>
<evidence type="ECO:0000313" key="2">
    <source>
        <dbReference type="EnsemblPlants" id="PGSC0003DMT400019588"/>
    </source>
</evidence>
<dbReference type="EnsemblPlants" id="PGSC0003DMT400019588">
    <property type="protein sequence ID" value="PGSC0003DMT400019588"/>
    <property type="gene ID" value="PGSC0003DMG400007574"/>
</dbReference>
<dbReference type="PaxDb" id="4113-PGSC0003DMT400019588"/>
<organism evidence="2 3">
    <name type="scientific">Solanum tuberosum</name>
    <name type="common">Potato</name>
    <dbReference type="NCBI Taxonomy" id="4113"/>
    <lineage>
        <taxon>Eukaryota</taxon>
        <taxon>Viridiplantae</taxon>
        <taxon>Streptophyta</taxon>
        <taxon>Embryophyta</taxon>
        <taxon>Tracheophyta</taxon>
        <taxon>Spermatophyta</taxon>
        <taxon>Magnoliopsida</taxon>
        <taxon>eudicotyledons</taxon>
        <taxon>Gunneridae</taxon>
        <taxon>Pentapetalae</taxon>
        <taxon>asterids</taxon>
        <taxon>lamiids</taxon>
        <taxon>Solanales</taxon>
        <taxon>Solanaceae</taxon>
        <taxon>Solanoideae</taxon>
        <taxon>Solaneae</taxon>
        <taxon>Solanum</taxon>
    </lineage>
</organism>
<keyword evidence="1" id="KW-0812">Transmembrane</keyword>
<keyword evidence="3" id="KW-1185">Reference proteome</keyword>
<dbReference type="STRING" id="4113.M1ACA2"/>
<evidence type="ECO:0000313" key="3">
    <source>
        <dbReference type="Proteomes" id="UP000011115"/>
    </source>
</evidence>
<reference evidence="2" key="2">
    <citation type="submission" date="2015-06" db="UniProtKB">
        <authorList>
            <consortium name="EnsemblPlants"/>
        </authorList>
    </citation>
    <scope>IDENTIFICATION</scope>
    <source>
        <strain evidence="2">DM1-3 516 R44</strain>
    </source>
</reference>
<evidence type="ECO:0000256" key="1">
    <source>
        <dbReference type="SAM" id="Phobius"/>
    </source>
</evidence>
<keyword evidence="1" id="KW-0472">Membrane</keyword>
<dbReference type="AlphaFoldDB" id="M1ACA2"/>
<proteinExistence type="predicted"/>
<dbReference type="HOGENOM" id="CLU_2594438_0_0_1"/>
<accession>M1ACA2</accession>
<name>M1ACA2_SOLTU</name>
<feature type="transmembrane region" description="Helical" evidence="1">
    <location>
        <begin position="20"/>
        <end position="36"/>
    </location>
</feature>